<keyword evidence="2" id="KW-1185">Reference proteome</keyword>
<protein>
    <submittedName>
        <fullName evidence="1">Uncharacterized protein</fullName>
    </submittedName>
</protein>
<dbReference type="Proteomes" id="UP000217790">
    <property type="component" value="Unassembled WGS sequence"/>
</dbReference>
<proteinExistence type="predicted"/>
<name>A0A2H3DC31_ARMGA</name>
<organism evidence="1 2">
    <name type="scientific">Armillaria gallica</name>
    <name type="common">Bulbous honey fungus</name>
    <name type="synonym">Armillaria bulbosa</name>
    <dbReference type="NCBI Taxonomy" id="47427"/>
    <lineage>
        <taxon>Eukaryota</taxon>
        <taxon>Fungi</taxon>
        <taxon>Dikarya</taxon>
        <taxon>Basidiomycota</taxon>
        <taxon>Agaricomycotina</taxon>
        <taxon>Agaricomycetes</taxon>
        <taxon>Agaricomycetidae</taxon>
        <taxon>Agaricales</taxon>
        <taxon>Marasmiineae</taxon>
        <taxon>Physalacriaceae</taxon>
        <taxon>Armillaria</taxon>
    </lineage>
</organism>
<reference evidence="2" key="1">
    <citation type="journal article" date="2017" name="Nat. Ecol. Evol.">
        <title>Genome expansion and lineage-specific genetic innovations in the forest pathogenic fungi Armillaria.</title>
        <authorList>
            <person name="Sipos G."/>
            <person name="Prasanna A.N."/>
            <person name="Walter M.C."/>
            <person name="O'Connor E."/>
            <person name="Balint B."/>
            <person name="Krizsan K."/>
            <person name="Kiss B."/>
            <person name="Hess J."/>
            <person name="Varga T."/>
            <person name="Slot J."/>
            <person name="Riley R."/>
            <person name="Boka B."/>
            <person name="Rigling D."/>
            <person name="Barry K."/>
            <person name="Lee J."/>
            <person name="Mihaltcheva S."/>
            <person name="LaButti K."/>
            <person name="Lipzen A."/>
            <person name="Waldron R."/>
            <person name="Moloney N.M."/>
            <person name="Sperisen C."/>
            <person name="Kredics L."/>
            <person name="Vagvoelgyi C."/>
            <person name="Patrignani A."/>
            <person name="Fitzpatrick D."/>
            <person name="Nagy I."/>
            <person name="Doyle S."/>
            <person name="Anderson J.B."/>
            <person name="Grigoriev I.V."/>
            <person name="Gueldener U."/>
            <person name="Muensterkoetter M."/>
            <person name="Nagy L.G."/>
        </authorList>
    </citation>
    <scope>NUCLEOTIDE SEQUENCE [LARGE SCALE GENOMIC DNA]</scope>
    <source>
        <strain evidence="2">Ar21-2</strain>
    </source>
</reference>
<evidence type="ECO:0000313" key="2">
    <source>
        <dbReference type="Proteomes" id="UP000217790"/>
    </source>
</evidence>
<dbReference type="OrthoDB" id="10530532at2759"/>
<dbReference type="InParanoid" id="A0A2H3DC31"/>
<gene>
    <name evidence="1" type="ORF">ARMGADRAFT_1084076</name>
</gene>
<sequence>MMTVSERMSNRFPTNAVVDWQYNVFELHSSPPPKEITSNSDVTELTTIFNQSVDTMEALTNAVSDGYLPILDASIIVGITDIGRNRITSSGGSYAIMSDYGDDYGFDDYASCLIWGRDVTAGFEEAFRRRLRLKQRAHNRSHNRGIIAYSDPPNGSSVVQCCAGRATVTEVTTVTEPWPSLS</sequence>
<evidence type="ECO:0000313" key="1">
    <source>
        <dbReference type="EMBL" id="PBK88972.1"/>
    </source>
</evidence>
<dbReference type="EMBL" id="KZ293670">
    <property type="protein sequence ID" value="PBK88972.1"/>
    <property type="molecule type" value="Genomic_DNA"/>
</dbReference>
<dbReference type="AlphaFoldDB" id="A0A2H3DC31"/>
<accession>A0A2H3DC31</accession>